<sequence>MAMKPKTDDPKLSPESTTSPPKKVIIQSADMKEEQQKEAVNIAISVTSLFSSFPQIFHFSAPFRFDFVP</sequence>
<feature type="non-terminal residue" evidence="2">
    <location>
        <position position="69"/>
    </location>
</feature>
<keyword evidence="3" id="KW-1185">Reference proteome</keyword>
<name>A0A7J8M3B9_9ROSI</name>
<evidence type="ECO:0000313" key="3">
    <source>
        <dbReference type="Proteomes" id="UP000593572"/>
    </source>
</evidence>
<comment type="caution">
    <text evidence="2">The sequence shown here is derived from an EMBL/GenBank/DDBJ whole genome shotgun (WGS) entry which is preliminary data.</text>
</comment>
<feature type="compositionally biased region" description="Basic and acidic residues" evidence="1">
    <location>
        <begin position="1"/>
        <end position="12"/>
    </location>
</feature>
<evidence type="ECO:0000313" key="2">
    <source>
        <dbReference type="EMBL" id="MBA0559174.1"/>
    </source>
</evidence>
<accession>A0A7J8M3B9</accession>
<organism evidence="2 3">
    <name type="scientific">Gossypium lobatum</name>
    <dbReference type="NCBI Taxonomy" id="34289"/>
    <lineage>
        <taxon>Eukaryota</taxon>
        <taxon>Viridiplantae</taxon>
        <taxon>Streptophyta</taxon>
        <taxon>Embryophyta</taxon>
        <taxon>Tracheophyta</taxon>
        <taxon>Spermatophyta</taxon>
        <taxon>Magnoliopsida</taxon>
        <taxon>eudicotyledons</taxon>
        <taxon>Gunneridae</taxon>
        <taxon>Pentapetalae</taxon>
        <taxon>rosids</taxon>
        <taxon>malvids</taxon>
        <taxon>Malvales</taxon>
        <taxon>Malvaceae</taxon>
        <taxon>Malvoideae</taxon>
        <taxon>Gossypium</taxon>
    </lineage>
</organism>
<protein>
    <recommendedName>
        <fullName evidence="4">Dynein light chain</fullName>
    </recommendedName>
</protein>
<gene>
    <name evidence="2" type="ORF">Golob_016151</name>
</gene>
<reference evidence="2 3" key="1">
    <citation type="journal article" date="2019" name="Genome Biol. Evol.">
        <title>Insights into the evolution of the New World diploid cottons (Gossypium, subgenus Houzingenia) based on genome sequencing.</title>
        <authorList>
            <person name="Grover C.E."/>
            <person name="Arick M.A. 2nd"/>
            <person name="Thrash A."/>
            <person name="Conover J.L."/>
            <person name="Sanders W.S."/>
            <person name="Peterson D.G."/>
            <person name="Frelichowski J.E."/>
            <person name="Scheffler J.A."/>
            <person name="Scheffler B.E."/>
            <person name="Wendel J.F."/>
        </authorList>
    </citation>
    <scope>NUCLEOTIDE SEQUENCE [LARGE SCALE GENOMIC DNA]</scope>
    <source>
        <strain evidence="2">157</strain>
        <tissue evidence="2">Leaf</tissue>
    </source>
</reference>
<proteinExistence type="predicted"/>
<dbReference type="Proteomes" id="UP000593572">
    <property type="component" value="Unassembled WGS sequence"/>
</dbReference>
<dbReference type="EMBL" id="JABEZX010000006">
    <property type="protein sequence ID" value="MBA0559174.1"/>
    <property type="molecule type" value="Genomic_DNA"/>
</dbReference>
<evidence type="ECO:0000256" key="1">
    <source>
        <dbReference type="SAM" id="MobiDB-lite"/>
    </source>
</evidence>
<dbReference type="AlphaFoldDB" id="A0A7J8M3B9"/>
<evidence type="ECO:0008006" key="4">
    <source>
        <dbReference type="Google" id="ProtNLM"/>
    </source>
</evidence>
<feature type="region of interest" description="Disordered" evidence="1">
    <location>
        <begin position="1"/>
        <end position="23"/>
    </location>
</feature>